<dbReference type="OrthoDB" id="5841748at2759"/>
<dbReference type="Pfam" id="PF04253">
    <property type="entry name" value="TFR_dimer"/>
    <property type="match status" value="1"/>
</dbReference>
<evidence type="ECO:0000313" key="4">
    <source>
        <dbReference type="EMBL" id="KAG0671538.1"/>
    </source>
</evidence>
<sequence length="834" mass="94567">MRISHNKGYNQVANDEDNDLGHAEDNDSTNLITAGTDNETIFNNELDNANAEDDLNFSDDDELPQEPPSYDIEATADGDFTTTPATMEQMEVEDPLFSDNEHNDGTNTGLTPLTNKIGSFLDRVNDCVVDPVRTKIIDPLAQFSGLLSEKLDFYLNKIGNPLILRRFFYIILMSVIAWIIMSSGFLPNKRAAHSKGLFADYDILVDYARKSFDLSKLEKDLEYISSMPHMSGTKGDSAVRHYLEESFNNNGLKIVKELEYRVYATYPGNSSLSIITSKNRIDIPLTEDNFNPMAMNGTIANMDIIYGYKGREQDLQKLQEANLLHDDFVLLLQYDSTQSEQILLAQKYKARAVIFMTPKLEGDDGNAVQVKSVCIPQIVPGDPLTPGWFGNTIEPITPKESKGLPQIPSIPLSYNQGKKLLKLLSQDGVKFEGSDEFSSKRNDIKIDLKVDNAVREFHTVTDIIGKIEGREQTDKAIIIAATRSSVYNGARYPSFGSAVLLSLLQLFQEMKFKYDWKPLRNIYFISYGGSEFNYAGATELIEERLSMLKDEVYTLVDVSELGIWDGDRTINVESHPILHKFFETNENKMGFDINVEHVHHYGDWLPFLANGIPVSIFSSQKIKDKEFPIDTKYDTFDKVADFLKGTDNGVLATDLLIYLFRMSLELVDTPLLPFHIDDYISILDQNFRDLDVKTGNKLNFNSITKGLLLWKRIGMEWSNWRKAWEQLVLDHEEGIEPSLISVHRWTWNKKLSNIGRRQCIASGLPGRPFYKNVLFSPPMWSKGDIGPDSWLFPGIRDAINENNWEAAQNQLDDVGKIIEYSATVFIEETNDVGF</sequence>
<reference evidence="4 5" key="1">
    <citation type="submission" date="2020-11" db="EMBL/GenBank/DDBJ databases">
        <title>Kefir isolates.</title>
        <authorList>
            <person name="Marcisauskas S."/>
            <person name="Kim Y."/>
            <person name="Blasche S."/>
        </authorList>
    </citation>
    <scope>NUCLEOTIDE SEQUENCE [LARGE SCALE GENOMIC DNA]</scope>
    <source>
        <strain evidence="4 5">OG2</strain>
    </source>
</reference>
<dbReference type="InterPro" id="IPR039373">
    <property type="entry name" value="Peptidase_M28B"/>
</dbReference>
<evidence type="ECO:0000313" key="5">
    <source>
        <dbReference type="Proteomes" id="UP000750334"/>
    </source>
</evidence>
<dbReference type="SUPFAM" id="SSF53187">
    <property type="entry name" value="Zn-dependent exopeptidases"/>
    <property type="match status" value="1"/>
</dbReference>
<proteinExistence type="predicted"/>
<feature type="region of interest" description="Disordered" evidence="1">
    <location>
        <begin position="1"/>
        <end position="37"/>
    </location>
</feature>
<keyword evidence="2" id="KW-0472">Membrane</keyword>
<dbReference type="SUPFAM" id="SSF47672">
    <property type="entry name" value="Transferrin receptor-like dimerisation domain"/>
    <property type="match status" value="1"/>
</dbReference>
<evidence type="ECO:0000256" key="1">
    <source>
        <dbReference type="SAM" id="MobiDB-lite"/>
    </source>
</evidence>
<dbReference type="Gene3D" id="3.40.630.10">
    <property type="entry name" value="Zn peptidases"/>
    <property type="match status" value="1"/>
</dbReference>
<evidence type="ECO:0000259" key="3">
    <source>
        <dbReference type="Pfam" id="PF04253"/>
    </source>
</evidence>
<dbReference type="Proteomes" id="UP000750334">
    <property type="component" value="Unassembled WGS sequence"/>
</dbReference>
<feature type="transmembrane region" description="Helical" evidence="2">
    <location>
        <begin position="167"/>
        <end position="186"/>
    </location>
</feature>
<dbReference type="AlphaFoldDB" id="A0A9P7BCS4"/>
<dbReference type="InterPro" id="IPR007365">
    <property type="entry name" value="TFR-like_dimer_dom"/>
</dbReference>
<keyword evidence="5" id="KW-1185">Reference proteome</keyword>
<dbReference type="PANTHER" id="PTHR10404:SF72">
    <property type="entry name" value="ZINC METALLOPROTEASE TRE2-RELATED"/>
    <property type="match status" value="1"/>
</dbReference>
<gene>
    <name evidence="4" type="ORF">C6P45_000370</name>
</gene>
<name>A0A9P7BCS4_MAUEX</name>
<keyword evidence="2" id="KW-0812">Transmembrane</keyword>
<keyword evidence="2" id="KW-1133">Transmembrane helix</keyword>
<feature type="region of interest" description="Disordered" evidence="1">
    <location>
        <begin position="51"/>
        <end position="80"/>
    </location>
</feature>
<feature type="compositionally biased region" description="Polar residues" evidence="1">
    <location>
        <begin position="28"/>
        <end position="37"/>
    </location>
</feature>
<dbReference type="CDD" id="cd03874">
    <property type="entry name" value="M28_PMSA_TfR_like"/>
    <property type="match status" value="1"/>
</dbReference>
<organism evidence="4 5">
    <name type="scientific">Maudiozyma exigua</name>
    <name type="common">Yeast</name>
    <name type="synonym">Kazachstania exigua</name>
    <dbReference type="NCBI Taxonomy" id="34358"/>
    <lineage>
        <taxon>Eukaryota</taxon>
        <taxon>Fungi</taxon>
        <taxon>Dikarya</taxon>
        <taxon>Ascomycota</taxon>
        <taxon>Saccharomycotina</taxon>
        <taxon>Saccharomycetes</taxon>
        <taxon>Saccharomycetales</taxon>
        <taxon>Saccharomycetaceae</taxon>
        <taxon>Maudiozyma</taxon>
    </lineage>
</organism>
<protein>
    <recommendedName>
        <fullName evidence="3">Transferrin receptor-like dimerisation domain-containing protein</fullName>
    </recommendedName>
</protein>
<evidence type="ECO:0000256" key="2">
    <source>
        <dbReference type="SAM" id="Phobius"/>
    </source>
</evidence>
<accession>A0A9P7BCS4</accession>
<dbReference type="EMBL" id="PUHR01000011">
    <property type="protein sequence ID" value="KAG0671538.1"/>
    <property type="molecule type" value="Genomic_DNA"/>
</dbReference>
<feature type="compositionally biased region" description="Acidic residues" evidence="1">
    <location>
        <begin position="51"/>
        <end position="64"/>
    </location>
</feature>
<comment type="caution">
    <text evidence="4">The sequence shown here is derived from an EMBL/GenBank/DDBJ whole genome shotgun (WGS) entry which is preliminary data.</text>
</comment>
<feature type="domain" description="Transferrin receptor-like dimerisation" evidence="3">
    <location>
        <begin position="698"/>
        <end position="825"/>
    </location>
</feature>
<dbReference type="Gene3D" id="3.50.30.30">
    <property type="match status" value="1"/>
</dbReference>
<dbReference type="PANTHER" id="PTHR10404">
    <property type="entry name" value="N-ACETYLATED-ALPHA-LINKED ACIDIC DIPEPTIDASE"/>
    <property type="match status" value="1"/>
</dbReference>
<dbReference type="Gene3D" id="1.20.930.40">
    <property type="entry name" value="Transferrin receptor-like, dimerisation domain"/>
    <property type="match status" value="1"/>
</dbReference>
<dbReference type="SUPFAM" id="SSF52025">
    <property type="entry name" value="PA domain"/>
    <property type="match status" value="1"/>
</dbReference>
<dbReference type="InterPro" id="IPR036757">
    <property type="entry name" value="TFR-like_dimer_dom_sf"/>
</dbReference>
<dbReference type="InterPro" id="IPR046450">
    <property type="entry name" value="PA_dom_sf"/>
</dbReference>
<dbReference type="GO" id="GO:0004180">
    <property type="term" value="F:carboxypeptidase activity"/>
    <property type="evidence" value="ECO:0007669"/>
    <property type="project" value="TreeGrafter"/>
</dbReference>